<dbReference type="Proteomes" id="UP000266975">
    <property type="component" value="Unassembled WGS sequence"/>
</dbReference>
<feature type="region of interest" description="Disordered" evidence="8">
    <location>
        <begin position="22"/>
        <end position="65"/>
    </location>
</feature>
<keyword evidence="4 9" id="KW-0732">Signal</keyword>
<dbReference type="RefSeq" id="WP_123047148.1">
    <property type="nucleotide sequence ID" value="NZ_PTJO01000003.1"/>
</dbReference>
<reference evidence="10 11" key="1">
    <citation type="submission" date="2018-02" db="EMBL/GenBank/DDBJ databases">
        <title>Corynebacterium alimpuense sp. nov., a marine obligate actinomycete isolated from sediments of Valparaiso bay, Chile.</title>
        <authorList>
            <person name="Claverias F."/>
            <person name="Gonzales-Siles L."/>
            <person name="Salva-Serra F."/>
            <person name="Inganaes E."/>
            <person name="Molin K."/>
            <person name="Cumsille A."/>
            <person name="Undabarrena A."/>
            <person name="Couve E."/>
            <person name="Moore E.R.B."/>
            <person name="Gomila M."/>
            <person name="Camara B."/>
        </authorList>
    </citation>
    <scope>NUCLEOTIDE SEQUENCE [LARGE SCALE GENOMIC DNA]</scope>
    <source>
        <strain evidence="10 11">CCUG 69366</strain>
    </source>
</reference>
<organism evidence="10 11">
    <name type="scientific">Corynebacterium alimapuense</name>
    <dbReference type="NCBI Taxonomy" id="1576874"/>
    <lineage>
        <taxon>Bacteria</taxon>
        <taxon>Bacillati</taxon>
        <taxon>Actinomycetota</taxon>
        <taxon>Actinomycetes</taxon>
        <taxon>Mycobacteriales</taxon>
        <taxon>Corynebacteriaceae</taxon>
        <taxon>Corynebacterium</taxon>
    </lineage>
</organism>
<evidence type="ECO:0000256" key="9">
    <source>
        <dbReference type="SAM" id="SignalP"/>
    </source>
</evidence>
<keyword evidence="7" id="KW-0624">Polysaccharide degradation</keyword>
<evidence type="ECO:0000256" key="8">
    <source>
        <dbReference type="SAM" id="MobiDB-lite"/>
    </source>
</evidence>
<evidence type="ECO:0000256" key="6">
    <source>
        <dbReference type="ARBA" id="ARBA00023277"/>
    </source>
</evidence>
<dbReference type="Gene3D" id="3.40.50.1820">
    <property type="entry name" value="alpha/beta hydrolase"/>
    <property type="match status" value="1"/>
</dbReference>
<sequence length="309" mass="33600">MTQKFLKAMVAMVLGAGMLAGCAEESSQEPEELASSVISPEPESAPTSSSQEPSKVEPSPVSTEVAPAQLAEITTSVEGRERTYLRSTPVGFSPDESWSVILVFHGWEMSAEQMRQSTELDQSRSIVVYPQGVDNAWAPAPYAATSGEEDLAFVKTILDELEDEYDVDSSQVFATGFSNGGGFTAYLGCRMPDTFAAIAPVGAAYYETVQADCEDTPLATLDIHGTYDQVVDYYGGNRHGTDYESVPEVLAEIAERNDCQGSSIIRRSTAVVEQRWLDCDQPLEHLRLGGGEHIWPSIATEEVREFFGV</sequence>
<dbReference type="GO" id="GO:0005576">
    <property type="term" value="C:extracellular region"/>
    <property type="evidence" value="ECO:0007669"/>
    <property type="project" value="UniProtKB-SubCell"/>
</dbReference>
<evidence type="ECO:0000313" key="11">
    <source>
        <dbReference type="Proteomes" id="UP000266975"/>
    </source>
</evidence>
<dbReference type="SUPFAM" id="SSF53474">
    <property type="entry name" value="alpha/beta-Hydrolases"/>
    <property type="match status" value="1"/>
</dbReference>
<dbReference type="PANTHER" id="PTHR38050:SF2">
    <property type="entry name" value="FERULOYL ESTERASE C-RELATED"/>
    <property type="match status" value="1"/>
</dbReference>
<dbReference type="GO" id="GO:0030600">
    <property type="term" value="F:feruloyl esterase activity"/>
    <property type="evidence" value="ECO:0007669"/>
    <property type="project" value="InterPro"/>
</dbReference>
<dbReference type="EMBL" id="PTJO01000003">
    <property type="protein sequence ID" value="RNE49101.1"/>
    <property type="molecule type" value="Genomic_DNA"/>
</dbReference>
<accession>A0A3M8K7A1</accession>
<proteinExistence type="predicted"/>
<keyword evidence="11" id="KW-1185">Reference proteome</keyword>
<feature type="compositionally biased region" description="Low complexity" evidence="8">
    <location>
        <begin position="39"/>
        <end position="53"/>
    </location>
</feature>
<dbReference type="GO" id="GO:0045493">
    <property type="term" value="P:xylan catabolic process"/>
    <property type="evidence" value="ECO:0007669"/>
    <property type="project" value="UniProtKB-KW"/>
</dbReference>
<dbReference type="PANTHER" id="PTHR38050">
    <property type="match status" value="1"/>
</dbReference>
<dbReference type="InterPro" id="IPR029058">
    <property type="entry name" value="AB_hydrolase_fold"/>
</dbReference>
<dbReference type="PROSITE" id="PS51257">
    <property type="entry name" value="PROKAR_LIPOPROTEIN"/>
    <property type="match status" value="1"/>
</dbReference>
<keyword evidence="5" id="KW-0378">Hydrolase</keyword>
<keyword evidence="2" id="KW-0964">Secreted</keyword>
<evidence type="ECO:0000256" key="1">
    <source>
        <dbReference type="ARBA" id="ARBA00004613"/>
    </source>
</evidence>
<dbReference type="InterPro" id="IPR043595">
    <property type="entry name" value="FaeB/C/D"/>
</dbReference>
<keyword evidence="6" id="KW-0119">Carbohydrate metabolism</keyword>
<dbReference type="AlphaFoldDB" id="A0A3M8K7A1"/>
<feature type="chain" id="PRO_5039104869" evidence="9">
    <location>
        <begin position="24"/>
        <end position="309"/>
    </location>
</feature>
<evidence type="ECO:0000256" key="3">
    <source>
        <dbReference type="ARBA" id="ARBA00022651"/>
    </source>
</evidence>
<feature type="signal peptide" evidence="9">
    <location>
        <begin position="1"/>
        <end position="23"/>
    </location>
</feature>
<evidence type="ECO:0000313" key="10">
    <source>
        <dbReference type="EMBL" id="RNE49101.1"/>
    </source>
</evidence>
<comment type="subcellular location">
    <subcellularLocation>
        <location evidence="1">Secreted</location>
    </subcellularLocation>
</comment>
<name>A0A3M8K7A1_9CORY</name>
<evidence type="ECO:0000256" key="2">
    <source>
        <dbReference type="ARBA" id="ARBA00022525"/>
    </source>
</evidence>
<keyword evidence="3" id="KW-0858">Xylan degradation</keyword>
<dbReference type="OrthoDB" id="9767239at2"/>
<protein>
    <submittedName>
        <fullName evidence="10">Feruloyl esterase</fullName>
    </submittedName>
</protein>
<comment type="caution">
    <text evidence="10">The sequence shown here is derived from an EMBL/GenBank/DDBJ whole genome shotgun (WGS) entry which is preliminary data.</text>
</comment>
<evidence type="ECO:0000256" key="5">
    <source>
        <dbReference type="ARBA" id="ARBA00022801"/>
    </source>
</evidence>
<gene>
    <name evidence="10" type="ORF">C5L39_01540</name>
</gene>
<evidence type="ECO:0000256" key="4">
    <source>
        <dbReference type="ARBA" id="ARBA00022729"/>
    </source>
</evidence>
<evidence type="ECO:0000256" key="7">
    <source>
        <dbReference type="ARBA" id="ARBA00023326"/>
    </source>
</evidence>